<protein>
    <submittedName>
        <fullName evidence="1">Uncharacterized protein</fullName>
    </submittedName>
</protein>
<gene>
    <name evidence="1" type="ORF">BP5796_03238</name>
</gene>
<evidence type="ECO:0000313" key="1">
    <source>
        <dbReference type="EMBL" id="RDW87544.1"/>
    </source>
</evidence>
<accession>A0A3D8SMY5</accession>
<comment type="caution">
    <text evidence="1">The sequence shown here is derived from an EMBL/GenBank/DDBJ whole genome shotgun (WGS) entry which is preliminary data.</text>
</comment>
<reference evidence="1 2" key="1">
    <citation type="journal article" date="2018" name="IMA Fungus">
        <title>IMA Genome-F 9: Draft genome sequence of Annulohypoxylon stygium, Aspergillus mulundensis, Berkeleyomyces basicola (syn. Thielaviopsis basicola), Ceratocystis smalleyi, two Cercospora beticola strains, Coleophoma cylindrospora, Fusarium fracticaudum, Phialophora cf. hyalina, and Morchella septimelata.</title>
        <authorList>
            <person name="Wingfield B.D."/>
            <person name="Bills G.F."/>
            <person name="Dong Y."/>
            <person name="Huang W."/>
            <person name="Nel W.J."/>
            <person name="Swalarsk-Parry B.S."/>
            <person name="Vaghefi N."/>
            <person name="Wilken P.M."/>
            <person name="An Z."/>
            <person name="de Beer Z.W."/>
            <person name="De Vos L."/>
            <person name="Chen L."/>
            <person name="Duong T.A."/>
            <person name="Gao Y."/>
            <person name="Hammerbacher A."/>
            <person name="Kikkert J.R."/>
            <person name="Li Y."/>
            <person name="Li H."/>
            <person name="Li K."/>
            <person name="Li Q."/>
            <person name="Liu X."/>
            <person name="Ma X."/>
            <person name="Naidoo K."/>
            <person name="Pethybridge S.J."/>
            <person name="Sun J."/>
            <person name="Steenkamp E.T."/>
            <person name="van der Nest M.A."/>
            <person name="van Wyk S."/>
            <person name="Wingfield M.J."/>
            <person name="Xiong C."/>
            <person name="Yue Q."/>
            <person name="Zhang X."/>
        </authorList>
    </citation>
    <scope>NUCLEOTIDE SEQUENCE [LARGE SCALE GENOMIC DNA]</scope>
    <source>
        <strain evidence="1 2">BP5796</strain>
    </source>
</reference>
<keyword evidence="2" id="KW-1185">Reference proteome</keyword>
<dbReference type="Proteomes" id="UP000256328">
    <property type="component" value="Unassembled WGS sequence"/>
</dbReference>
<name>A0A3D8SMY5_9HELO</name>
<proteinExistence type="predicted"/>
<dbReference type="EMBL" id="PDLN01000004">
    <property type="protein sequence ID" value="RDW87544.1"/>
    <property type="molecule type" value="Genomic_DNA"/>
</dbReference>
<dbReference type="AlphaFoldDB" id="A0A3D8SMY5"/>
<evidence type="ECO:0000313" key="2">
    <source>
        <dbReference type="Proteomes" id="UP000256328"/>
    </source>
</evidence>
<sequence>MPATPRSAHAPQYTTQHRYGIADDDCGQIAGRNPNCAGALVKRTSAIFGYGRSEPGGTGTSQRFPQKPTSFFVHMIDGPALPPYGRHENFMAIKDLDKVQDSWFAHEYAMPQFDQASHGRWYWKRFDPPKTLHVLVQPRDASSGDDVVVAITKRYQRQFYGSMHERRAAFL</sequence>
<organism evidence="1 2">
    <name type="scientific">Coleophoma crateriformis</name>
    <dbReference type="NCBI Taxonomy" id="565419"/>
    <lineage>
        <taxon>Eukaryota</taxon>
        <taxon>Fungi</taxon>
        <taxon>Dikarya</taxon>
        <taxon>Ascomycota</taxon>
        <taxon>Pezizomycotina</taxon>
        <taxon>Leotiomycetes</taxon>
        <taxon>Helotiales</taxon>
        <taxon>Dermateaceae</taxon>
        <taxon>Coleophoma</taxon>
    </lineage>
</organism>